<accession>A0A5C6C8Y9</accession>
<dbReference type="EMBL" id="SJPT01000008">
    <property type="protein sequence ID" value="TWU20648.1"/>
    <property type="molecule type" value="Genomic_DNA"/>
</dbReference>
<protein>
    <submittedName>
        <fullName evidence="1">Uncharacterized protein</fullName>
    </submittedName>
</protein>
<name>A0A5C6C8Y9_9BACT</name>
<reference evidence="1 2" key="1">
    <citation type="submission" date="2019-02" db="EMBL/GenBank/DDBJ databases">
        <title>Deep-cultivation of Planctomycetes and their phenomic and genomic characterization uncovers novel biology.</title>
        <authorList>
            <person name="Wiegand S."/>
            <person name="Jogler M."/>
            <person name="Boedeker C."/>
            <person name="Pinto D."/>
            <person name="Vollmers J."/>
            <person name="Rivas-Marin E."/>
            <person name="Kohn T."/>
            <person name="Peeters S.H."/>
            <person name="Heuer A."/>
            <person name="Rast P."/>
            <person name="Oberbeckmann S."/>
            <person name="Bunk B."/>
            <person name="Jeske O."/>
            <person name="Meyerdierks A."/>
            <person name="Storesund J.E."/>
            <person name="Kallscheuer N."/>
            <person name="Luecker S."/>
            <person name="Lage O.M."/>
            <person name="Pohl T."/>
            <person name="Merkel B.J."/>
            <person name="Hornburger P."/>
            <person name="Mueller R.-W."/>
            <person name="Bruemmer F."/>
            <person name="Labrenz M."/>
            <person name="Spormann A.M."/>
            <person name="Op Den Camp H."/>
            <person name="Overmann J."/>
            <person name="Amann R."/>
            <person name="Jetten M.S.M."/>
            <person name="Mascher T."/>
            <person name="Medema M.H."/>
            <person name="Devos D.P."/>
            <person name="Kaster A.-K."/>
            <person name="Ovreas L."/>
            <person name="Rohde M."/>
            <person name="Galperin M.Y."/>
            <person name="Jogler C."/>
        </authorList>
    </citation>
    <scope>NUCLEOTIDE SEQUENCE [LARGE SCALE GENOMIC DNA]</scope>
    <source>
        <strain evidence="1 2">Pla52o</strain>
    </source>
</reference>
<dbReference type="Proteomes" id="UP000316304">
    <property type="component" value="Unassembled WGS sequence"/>
</dbReference>
<evidence type="ECO:0000313" key="1">
    <source>
        <dbReference type="EMBL" id="TWU20648.1"/>
    </source>
</evidence>
<sequence length="238" mass="26764">MVCDHEVGIAGSGNEIDDRFSIEWITSLYLSPRETSHFPDAPGFTAIGLCLKTRRTLDGGQAPSTRARGDIEKHVTSRDIAFFWRVLDGQKISRLPDTNPDTNPAPIPHQSRSFSNLPFFNLAYPLIGIGTMQATGTVEIIFDREPTQYDLARSKRRLKDGRIKKSEQQTYIVESFVAIDSGSRHSRWMKRRSALHDGYWRLAEVVEDFEFRSEGTKRWIRSATSANESGSTPAAVAT</sequence>
<keyword evidence="2" id="KW-1185">Reference proteome</keyword>
<evidence type="ECO:0000313" key="2">
    <source>
        <dbReference type="Proteomes" id="UP000316304"/>
    </source>
</evidence>
<dbReference type="AlphaFoldDB" id="A0A5C6C8Y9"/>
<comment type="caution">
    <text evidence="1">The sequence shown here is derived from an EMBL/GenBank/DDBJ whole genome shotgun (WGS) entry which is preliminary data.</text>
</comment>
<proteinExistence type="predicted"/>
<organism evidence="1 2">
    <name type="scientific">Novipirellula galeiformis</name>
    <dbReference type="NCBI Taxonomy" id="2528004"/>
    <lineage>
        <taxon>Bacteria</taxon>
        <taxon>Pseudomonadati</taxon>
        <taxon>Planctomycetota</taxon>
        <taxon>Planctomycetia</taxon>
        <taxon>Pirellulales</taxon>
        <taxon>Pirellulaceae</taxon>
        <taxon>Novipirellula</taxon>
    </lineage>
</organism>
<gene>
    <name evidence="1" type="ORF">Pla52o_45270</name>
</gene>